<dbReference type="AlphaFoldDB" id="A0AAV4WS04"/>
<feature type="region of interest" description="Disordered" evidence="1">
    <location>
        <begin position="31"/>
        <end position="88"/>
    </location>
</feature>
<gene>
    <name evidence="2" type="ORF">CDAR_422201</name>
</gene>
<accession>A0AAV4WS04</accession>
<evidence type="ECO:0000313" key="3">
    <source>
        <dbReference type="Proteomes" id="UP001054837"/>
    </source>
</evidence>
<dbReference type="Proteomes" id="UP001054837">
    <property type="component" value="Unassembled WGS sequence"/>
</dbReference>
<comment type="caution">
    <text evidence="2">The sequence shown here is derived from an EMBL/GenBank/DDBJ whole genome shotgun (WGS) entry which is preliminary data.</text>
</comment>
<sequence>MPPKSTIAIGPFTVRFSPRFESRAFHRARITQVKKFPRRSKTTSSQTDKGRRPLRGAERPRCRKGATPPLKAITNSSRRGDEFPPPSFVPSSFLMEKRDGKEADEFRFGLTTKILLFCLWLTLSWTWG</sequence>
<reference evidence="2 3" key="1">
    <citation type="submission" date="2021-06" db="EMBL/GenBank/DDBJ databases">
        <title>Caerostris darwini draft genome.</title>
        <authorList>
            <person name="Kono N."/>
            <person name="Arakawa K."/>
        </authorList>
    </citation>
    <scope>NUCLEOTIDE SEQUENCE [LARGE SCALE GENOMIC DNA]</scope>
</reference>
<proteinExistence type="predicted"/>
<keyword evidence="3" id="KW-1185">Reference proteome</keyword>
<dbReference type="EMBL" id="BPLQ01015071">
    <property type="protein sequence ID" value="GIY85686.1"/>
    <property type="molecule type" value="Genomic_DNA"/>
</dbReference>
<evidence type="ECO:0000256" key="1">
    <source>
        <dbReference type="SAM" id="MobiDB-lite"/>
    </source>
</evidence>
<evidence type="ECO:0000313" key="2">
    <source>
        <dbReference type="EMBL" id="GIY85686.1"/>
    </source>
</evidence>
<feature type="compositionally biased region" description="Basic and acidic residues" evidence="1">
    <location>
        <begin position="48"/>
        <end position="60"/>
    </location>
</feature>
<name>A0AAV4WS04_9ARAC</name>
<protein>
    <submittedName>
        <fullName evidence="2">Uncharacterized protein</fullName>
    </submittedName>
</protein>
<organism evidence="2 3">
    <name type="scientific">Caerostris darwini</name>
    <dbReference type="NCBI Taxonomy" id="1538125"/>
    <lineage>
        <taxon>Eukaryota</taxon>
        <taxon>Metazoa</taxon>
        <taxon>Ecdysozoa</taxon>
        <taxon>Arthropoda</taxon>
        <taxon>Chelicerata</taxon>
        <taxon>Arachnida</taxon>
        <taxon>Araneae</taxon>
        <taxon>Araneomorphae</taxon>
        <taxon>Entelegynae</taxon>
        <taxon>Araneoidea</taxon>
        <taxon>Araneidae</taxon>
        <taxon>Caerostris</taxon>
    </lineage>
</organism>